<evidence type="ECO:0000313" key="2">
    <source>
        <dbReference type="Proteomes" id="UP000474175"/>
    </source>
</evidence>
<sequence length="112" mass="12249">MTLDAPTLLSMLETIDPTDSTALDALDLHVSHFLAHPLPLRYSRSRDVLKSIRPEGFLVKIEIWPSGPSVMGCFIAENGEVTTFESGGGPTEELCELHVIIQAVAYLRAKAE</sequence>
<name>A0A6L9LIQ2_9BACT</name>
<evidence type="ECO:0000313" key="1">
    <source>
        <dbReference type="EMBL" id="NDU96479.1"/>
    </source>
</evidence>
<dbReference type="AlphaFoldDB" id="A0A6L9LIQ2"/>
<keyword evidence="2" id="KW-1185">Reference proteome</keyword>
<reference evidence="1 2" key="1">
    <citation type="submission" date="2020-02" db="EMBL/GenBank/DDBJ databases">
        <title>Draft genome sequence of two Spirosoma agri KCTC 52727 and Spirosoma terrae KCTC 52035.</title>
        <authorList>
            <person name="Rojas J."/>
            <person name="Ambika Manirajan B."/>
            <person name="Suarez C."/>
            <person name="Ratering S."/>
            <person name="Schnell S."/>
        </authorList>
    </citation>
    <scope>NUCLEOTIDE SEQUENCE [LARGE SCALE GENOMIC DNA]</scope>
    <source>
        <strain evidence="1 2">KCTC 52035</strain>
    </source>
</reference>
<comment type="caution">
    <text evidence="1">The sequence shown here is derived from an EMBL/GenBank/DDBJ whole genome shotgun (WGS) entry which is preliminary data.</text>
</comment>
<proteinExistence type="predicted"/>
<gene>
    <name evidence="1" type="ORF">GK108_16480</name>
</gene>
<dbReference type="RefSeq" id="WP_163950717.1">
    <property type="nucleotide sequence ID" value="NZ_JAAFZH010000007.1"/>
</dbReference>
<organism evidence="1 2">
    <name type="scientific">Spirosoma terrae</name>
    <dbReference type="NCBI Taxonomy" id="1968276"/>
    <lineage>
        <taxon>Bacteria</taxon>
        <taxon>Pseudomonadati</taxon>
        <taxon>Bacteroidota</taxon>
        <taxon>Cytophagia</taxon>
        <taxon>Cytophagales</taxon>
        <taxon>Cytophagaceae</taxon>
        <taxon>Spirosoma</taxon>
    </lineage>
</organism>
<dbReference type="EMBL" id="JAAFZH010000007">
    <property type="protein sequence ID" value="NDU96479.1"/>
    <property type="molecule type" value="Genomic_DNA"/>
</dbReference>
<dbReference type="Proteomes" id="UP000474175">
    <property type="component" value="Unassembled WGS sequence"/>
</dbReference>
<accession>A0A6L9LIQ2</accession>
<protein>
    <submittedName>
        <fullName evidence="1">Uncharacterized protein</fullName>
    </submittedName>
</protein>